<dbReference type="InterPro" id="IPR026057">
    <property type="entry name" value="TBL_C"/>
</dbReference>
<keyword evidence="6" id="KW-0472">Membrane</keyword>
<keyword evidence="4" id="KW-0735">Signal-anchor</keyword>
<dbReference type="Pfam" id="PF14416">
    <property type="entry name" value="PMR5N"/>
    <property type="match status" value="1"/>
</dbReference>
<evidence type="ECO:0000256" key="2">
    <source>
        <dbReference type="ARBA" id="ARBA00007727"/>
    </source>
</evidence>
<gene>
    <name evidence="10" type="ORF">Tsubulata_030002</name>
</gene>
<feature type="signal peptide" evidence="7">
    <location>
        <begin position="1"/>
        <end position="27"/>
    </location>
</feature>
<organism evidence="10 11">
    <name type="scientific">Turnera subulata</name>
    <dbReference type="NCBI Taxonomy" id="218843"/>
    <lineage>
        <taxon>Eukaryota</taxon>
        <taxon>Viridiplantae</taxon>
        <taxon>Streptophyta</taxon>
        <taxon>Embryophyta</taxon>
        <taxon>Tracheophyta</taxon>
        <taxon>Spermatophyta</taxon>
        <taxon>Magnoliopsida</taxon>
        <taxon>eudicotyledons</taxon>
        <taxon>Gunneridae</taxon>
        <taxon>Pentapetalae</taxon>
        <taxon>rosids</taxon>
        <taxon>fabids</taxon>
        <taxon>Malpighiales</taxon>
        <taxon>Passifloraceae</taxon>
        <taxon>Turnera</taxon>
    </lineage>
</organism>
<dbReference type="GO" id="GO:0016413">
    <property type="term" value="F:O-acetyltransferase activity"/>
    <property type="evidence" value="ECO:0007669"/>
    <property type="project" value="InterPro"/>
</dbReference>
<feature type="domain" description="Trichome birefringence-like C-terminal" evidence="8">
    <location>
        <begin position="91"/>
        <end position="142"/>
    </location>
</feature>
<sequence length="198" mass="22921">MTNYHYAPIILLLVVDALGCLTSPVSTKRTHDLPLGGCDIFTGQWVLDNASHPLYQEDKCKYLSSWVTCAKNGRPDTLYQRWRWQPKDCSLPKFDARLFLEKLRGKKLMFVGDSIMLNQWTSLLCILQSAISPTKTRLTYSTYISSLKIKVLYLSPHTYSLFLQQPIRYEGWGHKSHNSFEHSNKEGKEMEACRLSYF</sequence>
<keyword evidence="11" id="KW-1185">Reference proteome</keyword>
<protein>
    <recommendedName>
        <fullName evidence="12">Trichome birefringence-like N-terminal domain-containing protein</fullName>
    </recommendedName>
</protein>
<dbReference type="GO" id="GO:0005794">
    <property type="term" value="C:Golgi apparatus"/>
    <property type="evidence" value="ECO:0007669"/>
    <property type="project" value="TreeGrafter"/>
</dbReference>
<comment type="similarity">
    <text evidence="2">Belongs to the PC-esterase family. TBL subfamily.</text>
</comment>
<comment type="subcellular location">
    <subcellularLocation>
        <location evidence="1">Membrane</location>
        <topology evidence="1">Single-pass membrane protein</topology>
    </subcellularLocation>
</comment>
<evidence type="ECO:0000256" key="3">
    <source>
        <dbReference type="ARBA" id="ARBA00022692"/>
    </source>
</evidence>
<dbReference type="PANTHER" id="PTHR32285:SF157">
    <property type="entry name" value="PROTEIN TRICHOME BIREFRINGENCE-LIKE 30"/>
    <property type="match status" value="1"/>
</dbReference>
<evidence type="ECO:0000256" key="5">
    <source>
        <dbReference type="ARBA" id="ARBA00022989"/>
    </source>
</evidence>
<keyword evidence="5" id="KW-1133">Transmembrane helix</keyword>
<keyword evidence="3" id="KW-0812">Transmembrane</keyword>
<proteinExistence type="inferred from homology"/>
<dbReference type="InterPro" id="IPR029962">
    <property type="entry name" value="TBL"/>
</dbReference>
<evidence type="ECO:0000259" key="9">
    <source>
        <dbReference type="Pfam" id="PF14416"/>
    </source>
</evidence>
<evidence type="ECO:0000256" key="6">
    <source>
        <dbReference type="ARBA" id="ARBA00023136"/>
    </source>
</evidence>
<accession>A0A9Q0G2R7</accession>
<dbReference type="GO" id="GO:0016020">
    <property type="term" value="C:membrane"/>
    <property type="evidence" value="ECO:0007669"/>
    <property type="project" value="UniProtKB-SubCell"/>
</dbReference>
<evidence type="ECO:0000256" key="4">
    <source>
        <dbReference type="ARBA" id="ARBA00022968"/>
    </source>
</evidence>
<comment type="caution">
    <text evidence="10">The sequence shown here is derived from an EMBL/GenBank/DDBJ whole genome shotgun (WGS) entry which is preliminary data.</text>
</comment>
<evidence type="ECO:0000313" key="10">
    <source>
        <dbReference type="EMBL" id="KAJ4841220.1"/>
    </source>
</evidence>
<evidence type="ECO:0000256" key="7">
    <source>
        <dbReference type="SAM" id="SignalP"/>
    </source>
</evidence>
<evidence type="ECO:0000313" key="11">
    <source>
        <dbReference type="Proteomes" id="UP001141552"/>
    </source>
</evidence>
<name>A0A9Q0G2R7_9ROSI</name>
<dbReference type="PANTHER" id="PTHR32285">
    <property type="entry name" value="PROTEIN TRICHOME BIREFRINGENCE-LIKE 9-RELATED"/>
    <property type="match status" value="1"/>
</dbReference>
<dbReference type="OrthoDB" id="822256at2759"/>
<feature type="chain" id="PRO_5040427578" description="Trichome birefringence-like N-terminal domain-containing protein" evidence="7">
    <location>
        <begin position="28"/>
        <end position="198"/>
    </location>
</feature>
<dbReference type="EMBL" id="JAKUCV010002851">
    <property type="protein sequence ID" value="KAJ4841220.1"/>
    <property type="molecule type" value="Genomic_DNA"/>
</dbReference>
<keyword evidence="7" id="KW-0732">Signal</keyword>
<dbReference type="InterPro" id="IPR025846">
    <property type="entry name" value="TBL_N"/>
</dbReference>
<reference evidence="10" key="2">
    <citation type="journal article" date="2023" name="Plants (Basel)">
        <title>Annotation of the Turnera subulata (Passifloraceae) Draft Genome Reveals the S-Locus Evolved after the Divergence of Turneroideae from Passifloroideae in a Stepwise Manner.</title>
        <authorList>
            <person name="Henning P.M."/>
            <person name="Roalson E.H."/>
            <person name="Mir W."/>
            <person name="McCubbin A.G."/>
            <person name="Shore J.S."/>
        </authorList>
    </citation>
    <scope>NUCLEOTIDE SEQUENCE</scope>
    <source>
        <strain evidence="10">F60SS</strain>
    </source>
</reference>
<dbReference type="Proteomes" id="UP001141552">
    <property type="component" value="Unassembled WGS sequence"/>
</dbReference>
<dbReference type="AlphaFoldDB" id="A0A9Q0G2R7"/>
<dbReference type="Pfam" id="PF13839">
    <property type="entry name" value="PC-Esterase"/>
    <property type="match status" value="1"/>
</dbReference>
<reference evidence="10" key="1">
    <citation type="submission" date="2022-02" db="EMBL/GenBank/DDBJ databases">
        <authorList>
            <person name="Henning P.M."/>
            <person name="McCubbin A.G."/>
            <person name="Shore J.S."/>
        </authorList>
    </citation>
    <scope>NUCLEOTIDE SEQUENCE</scope>
    <source>
        <strain evidence="10">F60SS</strain>
        <tissue evidence="10">Leaves</tissue>
    </source>
</reference>
<evidence type="ECO:0008006" key="12">
    <source>
        <dbReference type="Google" id="ProtNLM"/>
    </source>
</evidence>
<evidence type="ECO:0000256" key="1">
    <source>
        <dbReference type="ARBA" id="ARBA00004167"/>
    </source>
</evidence>
<feature type="non-terminal residue" evidence="10">
    <location>
        <position position="198"/>
    </location>
</feature>
<evidence type="ECO:0000259" key="8">
    <source>
        <dbReference type="Pfam" id="PF13839"/>
    </source>
</evidence>
<feature type="domain" description="Trichome birefringence-like N-terminal" evidence="9">
    <location>
        <begin position="37"/>
        <end position="90"/>
    </location>
</feature>